<proteinExistence type="predicted"/>
<evidence type="ECO:0000313" key="2">
    <source>
        <dbReference type="Proteomes" id="UP000054324"/>
    </source>
</evidence>
<reference evidence="1 2" key="1">
    <citation type="submission" date="2013-11" db="EMBL/GenBank/DDBJ databases">
        <title>Opisthorchis viverrini - life in the bile duct.</title>
        <authorList>
            <person name="Young N.D."/>
            <person name="Nagarajan N."/>
            <person name="Lin S.J."/>
            <person name="Korhonen P.K."/>
            <person name="Jex A.R."/>
            <person name="Hall R.S."/>
            <person name="Safavi-Hemami H."/>
            <person name="Kaewkong W."/>
            <person name="Bertrand D."/>
            <person name="Gao S."/>
            <person name="Seet Q."/>
            <person name="Wongkham S."/>
            <person name="Teh B.T."/>
            <person name="Wongkham C."/>
            <person name="Intapan P.M."/>
            <person name="Maleewong W."/>
            <person name="Yang X."/>
            <person name="Hu M."/>
            <person name="Wang Z."/>
            <person name="Hofmann A."/>
            <person name="Sternberg P.W."/>
            <person name="Tan P."/>
            <person name="Wang J."/>
            <person name="Gasser R.B."/>
        </authorList>
    </citation>
    <scope>NUCLEOTIDE SEQUENCE [LARGE SCALE GENOMIC DNA]</scope>
</reference>
<protein>
    <submittedName>
        <fullName evidence="1">Uncharacterized protein</fullName>
    </submittedName>
</protein>
<dbReference type="GeneID" id="20321683"/>
<dbReference type="Proteomes" id="UP000054324">
    <property type="component" value="Unassembled WGS sequence"/>
</dbReference>
<accession>A0A074ZNN0</accession>
<dbReference type="EMBL" id="KL596792">
    <property type="protein sequence ID" value="KER24940.1"/>
    <property type="molecule type" value="Genomic_DNA"/>
</dbReference>
<keyword evidence="2" id="KW-1185">Reference proteome</keyword>
<dbReference type="AlphaFoldDB" id="A0A074ZNN0"/>
<dbReference type="KEGG" id="ovi:T265_07504"/>
<dbReference type="CTD" id="20321683"/>
<sequence>MRPDRQQIRLWARSPSFRQTYVFLEPKFHEISEIQSFANKFGLKTLQSRDSVGFQTVFEKYTHLRIDLVFIRVSNVWKYAHFQINLVFMRGSTESLVYDTL</sequence>
<gene>
    <name evidence="1" type="ORF">T265_07504</name>
</gene>
<dbReference type="RefSeq" id="XP_009171305.1">
    <property type="nucleotide sequence ID" value="XM_009173041.1"/>
</dbReference>
<name>A0A074ZNN0_OPIVI</name>
<evidence type="ECO:0000313" key="1">
    <source>
        <dbReference type="EMBL" id="KER24940.1"/>
    </source>
</evidence>
<organism evidence="1 2">
    <name type="scientific">Opisthorchis viverrini</name>
    <name type="common">Southeast Asian liver fluke</name>
    <dbReference type="NCBI Taxonomy" id="6198"/>
    <lineage>
        <taxon>Eukaryota</taxon>
        <taxon>Metazoa</taxon>
        <taxon>Spiralia</taxon>
        <taxon>Lophotrochozoa</taxon>
        <taxon>Platyhelminthes</taxon>
        <taxon>Trematoda</taxon>
        <taxon>Digenea</taxon>
        <taxon>Opisthorchiida</taxon>
        <taxon>Opisthorchiata</taxon>
        <taxon>Opisthorchiidae</taxon>
        <taxon>Opisthorchis</taxon>
    </lineage>
</organism>